<evidence type="ECO:0000313" key="2">
    <source>
        <dbReference type="EMBL" id="MDO7905580.1"/>
    </source>
</evidence>
<dbReference type="SUPFAM" id="SSF53448">
    <property type="entry name" value="Nucleotide-diphospho-sugar transferases"/>
    <property type="match status" value="1"/>
</dbReference>
<keyword evidence="3" id="KW-1185">Reference proteome</keyword>
<dbReference type="InterPro" id="IPR025877">
    <property type="entry name" value="MobA-like_NTP_Trfase"/>
</dbReference>
<proteinExistence type="predicted"/>
<evidence type="ECO:0000259" key="1">
    <source>
        <dbReference type="Pfam" id="PF12804"/>
    </source>
</evidence>
<feature type="domain" description="MobA-like NTP transferase" evidence="1">
    <location>
        <begin position="6"/>
        <end position="175"/>
    </location>
</feature>
<dbReference type="Proteomes" id="UP001240171">
    <property type="component" value="Unassembled WGS sequence"/>
</dbReference>
<sequence length="210" mass="23026">MKMPAGIILAAGRSSRMGCNKLAIPLGESAIPLGGLVIRSALRAGLDPVIVIGSEPALPLWLQESLRAEERAERVQYVYSAESRQGMAYSIRAGVAAVRALRLEAFILLLGDQPLVNEAHITRLVQLKQSSCAAADYAAYEDRGQVKPPILFSYRMYNVLARLEGDQGAKQVIHSAQWKGRHLTSGREIFLDADTPSQLEEIRAYLRCLP</sequence>
<dbReference type="EMBL" id="JAUQTB010000002">
    <property type="protein sequence ID" value="MDO7905580.1"/>
    <property type="molecule type" value="Genomic_DNA"/>
</dbReference>
<dbReference type="PANTHER" id="PTHR43777">
    <property type="entry name" value="MOLYBDENUM COFACTOR CYTIDYLYLTRANSFERASE"/>
    <property type="match status" value="1"/>
</dbReference>
<dbReference type="RefSeq" id="WP_305022784.1">
    <property type="nucleotide sequence ID" value="NZ_JAUQTB010000002.1"/>
</dbReference>
<dbReference type="PANTHER" id="PTHR43777:SF1">
    <property type="entry name" value="MOLYBDENUM COFACTOR CYTIDYLYLTRANSFERASE"/>
    <property type="match status" value="1"/>
</dbReference>
<protein>
    <submittedName>
        <fullName evidence="2">Nucleotidyltransferase family protein</fullName>
    </submittedName>
</protein>
<dbReference type="CDD" id="cd04182">
    <property type="entry name" value="GT_2_like_f"/>
    <property type="match status" value="1"/>
</dbReference>
<organism evidence="2 3">
    <name type="scientific">Paenibacillus lacisoli</name>
    <dbReference type="NCBI Taxonomy" id="3064525"/>
    <lineage>
        <taxon>Bacteria</taxon>
        <taxon>Bacillati</taxon>
        <taxon>Bacillota</taxon>
        <taxon>Bacilli</taxon>
        <taxon>Bacillales</taxon>
        <taxon>Paenibacillaceae</taxon>
        <taxon>Paenibacillus</taxon>
    </lineage>
</organism>
<dbReference type="Pfam" id="PF12804">
    <property type="entry name" value="NTP_transf_3"/>
    <property type="match status" value="1"/>
</dbReference>
<dbReference type="Gene3D" id="3.90.550.10">
    <property type="entry name" value="Spore Coat Polysaccharide Biosynthesis Protein SpsA, Chain A"/>
    <property type="match status" value="1"/>
</dbReference>
<name>A0ABT9C8K4_9BACL</name>
<gene>
    <name evidence="2" type="ORF">Q5741_04040</name>
</gene>
<reference evidence="2 3" key="1">
    <citation type="submission" date="2023-07" db="EMBL/GenBank/DDBJ databases">
        <title>Paenibacillus sp. JX-17 nov. isolated from soil.</title>
        <authorList>
            <person name="Wan Y."/>
            <person name="Liu B."/>
        </authorList>
    </citation>
    <scope>NUCLEOTIDE SEQUENCE [LARGE SCALE GENOMIC DNA]</scope>
    <source>
        <strain evidence="2 3">JX-17</strain>
    </source>
</reference>
<dbReference type="InterPro" id="IPR029044">
    <property type="entry name" value="Nucleotide-diphossugar_trans"/>
</dbReference>
<accession>A0ABT9C8K4</accession>
<evidence type="ECO:0000313" key="3">
    <source>
        <dbReference type="Proteomes" id="UP001240171"/>
    </source>
</evidence>
<comment type="caution">
    <text evidence="2">The sequence shown here is derived from an EMBL/GenBank/DDBJ whole genome shotgun (WGS) entry which is preliminary data.</text>
</comment>